<evidence type="ECO:0000313" key="2">
    <source>
        <dbReference type="EMBL" id="OGI85615.1"/>
    </source>
</evidence>
<keyword evidence="1" id="KW-1133">Transmembrane helix</keyword>
<comment type="caution">
    <text evidence="2">The sequence shown here is derived from an EMBL/GenBank/DDBJ whole genome shotgun (WGS) entry which is preliminary data.</text>
</comment>
<evidence type="ECO:0008006" key="4">
    <source>
        <dbReference type="Google" id="ProtNLM"/>
    </source>
</evidence>
<dbReference type="AlphaFoldDB" id="A0A1F6WV27"/>
<organism evidence="2 3">
    <name type="scientific">Candidatus Nomurabacteria bacterium RIFCSPLOWO2_01_FULL_41_12</name>
    <dbReference type="NCBI Taxonomy" id="1801774"/>
    <lineage>
        <taxon>Bacteria</taxon>
        <taxon>Candidatus Nomuraibacteriota</taxon>
    </lineage>
</organism>
<sequence length="608" mass="64690">MQRQIKRKVNHQSGAAMLISVVFFLFIALAIITGLVSPTVREFKNAQVNLNSKKSYFLAESGSEDALYRIINGIAISESPDSEIITLDSNSATTTITTNSDSSKNITSLGDISSYQRKTNIVLSISSVGVGFNYGVQVGSGGVEMGENSKIVGNIYSNGSISGDQGTKIEGDAIVAGYIEESLEARSMSCLQDKIVGQANPEIDYAQSFIAPSSDALGKVSLYLKKVGNPSSRTVKIVADNNGSPDDESVASDTLNKDLVTTSYGWIDITFSSPPLLVDGNIYWIVLDADRDNSKYWVWCNDSDSSYSSGVGKYSEDWDDDPWTQITGDLNFRTYFGAGASSLDGVTVLEDAKANTITDSKICGDAYYQSIDASSLNFLNNPTTQVCGTPTTNGTAYPDSPDPSVENMPISQANIDQWKVDAQVGDPISGDYSVTSDVSLGPKEITGDLLMTSTNKTLTITGTVYVHGNIDIKNGSTIKCNVSYGANSCLIVADGWIHTDQNGTFAGSGTAGSFIMLLTTLACDGSFSTGCTHHDGAVDIHNNATGVIFYAQNGKINLHNGVDVTEVTAYKLALDNTATITYDQGLANANFSSGPSGGYSIESWKEVE</sequence>
<keyword evidence="1" id="KW-0472">Membrane</keyword>
<evidence type="ECO:0000313" key="3">
    <source>
        <dbReference type="Proteomes" id="UP000176187"/>
    </source>
</evidence>
<dbReference type="Proteomes" id="UP000176187">
    <property type="component" value="Unassembled WGS sequence"/>
</dbReference>
<accession>A0A1F6WV27</accession>
<proteinExistence type="predicted"/>
<gene>
    <name evidence="2" type="ORF">A3A05_01680</name>
</gene>
<dbReference type="STRING" id="1801774.A3A05_01680"/>
<dbReference type="NCBIfam" id="NF041539">
    <property type="entry name" value="choice_anch_R"/>
    <property type="match status" value="1"/>
</dbReference>
<dbReference type="EMBL" id="MFUY01000027">
    <property type="protein sequence ID" value="OGI85615.1"/>
    <property type="molecule type" value="Genomic_DNA"/>
</dbReference>
<name>A0A1F6WV27_9BACT</name>
<keyword evidence="1" id="KW-0812">Transmembrane</keyword>
<evidence type="ECO:0000256" key="1">
    <source>
        <dbReference type="SAM" id="Phobius"/>
    </source>
</evidence>
<feature type="transmembrane region" description="Helical" evidence="1">
    <location>
        <begin position="12"/>
        <end position="36"/>
    </location>
</feature>
<protein>
    <recommendedName>
        <fullName evidence="4">Type 4 fimbrial biogenesis protein PilX N-terminal domain-containing protein</fullName>
    </recommendedName>
</protein>
<reference evidence="2 3" key="1">
    <citation type="journal article" date="2016" name="Nat. Commun.">
        <title>Thousands of microbial genomes shed light on interconnected biogeochemical processes in an aquifer system.</title>
        <authorList>
            <person name="Anantharaman K."/>
            <person name="Brown C.T."/>
            <person name="Hug L.A."/>
            <person name="Sharon I."/>
            <person name="Castelle C.J."/>
            <person name="Probst A.J."/>
            <person name="Thomas B.C."/>
            <person name="Singh A."/>
            <person name="Wilkins M.J."/>
            <person name="Karaoz U."/>
            <person name="Brodie E.L."/>
            <person name="Williams K.H."/>
            <person name="Hubbard S.S."/>
            <person name="Banfield J.F."/>
        </authorList>
    </citation>
    <scope>NUCLEOTIDE SEQUENCE [LARGE SCALE GENOMIC DNA]</scope>
</reference>